<sequence>MKFNKLFVAVAVCGSSLLASCNYQTGLDNQYKNSRASLADGDAYAMFKFVGEQGNYLMNLAKFAESKSTSAETKVLSAKIQESYSTILPQLDSLALSLHVNDAMRGVPAFQAPVALGADSTAAFNDKAYTHLVAEIQAEVNKKLTKESHNTNAAVNHFSHESLEKLQEVYKLAGGKVDEHAHH</sequence>
<feature type="chain" id="PRO_5046907198" description="DUF4142 domain-containing protein" evidence="1">
    <location>
        <begin position="22"/>
        <end position="183"/>
    </location>
</feature>
<accession>A0ABV0C0H6</accession>
<dbReference type="Proteomes" id="UP001409291">
    <property type="component" value="Unassembled WGS sequence"/>
</dbReference>
<feature type="signal peptide" evidence="1">
    <location>
        <begin position="1"/>
        <end position="21"/>
    </location>
</feature>
<evidence type="ECO:0000313" key="3">
    <source>
        <dbReference type="Proteomes" id="UP001409291"/>
    </source>
</evidence>
<dbReference type="PROSITE" id="PS51257">
    <property type="entry name" value="PROKAR_LIPOPROTEIN"/>
    <property type="match status" value="1"/>
</dbReference>
<reference evidence="2 3" key="1">
    <citation type="submission" date="2024-04" db="EMBL/GenBank/DDBJ databases">
        <title>WGS of bacteria from Torrens River.</title>
        <authorList>
            <person name="Wyrsch E.R."/>
            <person name="Drigo B."/>
        </authorList>
    </citation>
    <scope>NUCLEOTIDE SEQUENCE [LARGE SCALE GENOMIC DNA]</scope>
    <source>
        <strain evidence="2 3">TWI391</strain>
    </source>
</reference>
<evidence type="ECO:0000256" key="1">
    <source>
        <dbReference type="SAM" id="SignalP"/>
    </source>
</evidence>
<evidence type="ECO:0008006" key="4">
    <source>
        <dbReference type="Google" id="ProtNLM"/>
    </source>
</evidence>
<keyword evidence="3" id="KW-1185">Reference proteome</keyword>
<organism evidence="2 3">
    <name type="scientific">Sphingobacterium kitahiroshimense</name>
    <dbReference type="NCBI Taxonomy" id="470446"/>
    <lineage>
        <taxon>Bacteria</taxon>
        <taxon>Pseudomonadati</taxon>
        <taxon>Bacteroidota</taxon>
        <taxon>Sphingobacteriia</taxon>
        <taxon>Sphingobacteriales</taxon>
        <taxon>Sphingobacteriaceae</taxon>
        <taxon>Sphingobacterium</taxon>
    </lineage>
</organism>
<comment type="caution">
    <text evidence="2">The sequence shown here is derived from an EMBL/GenBank/DDBJ whole genome shotgun (WGS) entry which is preliminary data.</text>
</comment>
<keyword evidence="1" id="KW-0732">Signal</keyword>
<dbReference type="RefSeq" id="WP_346583281.1">
    <property type="nucleotide sequence ID" value="NZ_JBDJNQ010000017.1"/>
</dbReference>
<dbReference type="EMBL" id="JBDJNQ010000017">
    <property type="protein sequence ID" value="MEN5380446.1"/>
    <property type="molecule type" value="Genomic_DNA"/>
</dbReference>
<name>A0ABV0C0H6_9SPHI</name>
<gene>
    <name evidence="2" type="ORF">ABE541_24510</name>
</gene>
<proteinExistence type="predicted"/>
<protein>
    <recommendedName>
        <fullName evidence="4">DUF4142 domain-containing protein</fullName>
    </recommendedName>
</protein>
<evidence type="ECO:0000313" key="2">
    <source>
        <dbReference type="EMBL" id="MEN5380446.1"/>
    </source>
</evidence>